<dbReference type="InterPro" id="IPR039678">
    <property type="entry name" value="CTNNBL1"/>
</dbReference>
<keyword evidence="2" id="KW-0597">Phosphoprotein</keyword>
<dbReference type="FunFam" id="1.25.10.10:FF:001136">
    <property type="entry name" value="Beta-catenin-like protein 1"/>
    <property type="match status" value="1"/>
</dbReference>
<comment type="subcellular location">
    <subcellularLocation>
        <location evidence="1">Nucleus</location>
    </subcellularLocation>
</comment>
<name>A0A8S9YSI7_9TREM</name>
<dbReference type="InterPro" id="IPR016024">
    <property type="entry name" value="ARM-type_fold"/>
</dbReference>
<proteinExistence type="predicted"/>
<evidence type="ECO:0000256" key="10">
    <source>
        <dbReference type="SAM" id="MobiDB-lite"/>
    </source>
</evidence>
<evidence type="ECO:0000256" key="2">
    <source>
        <dbReference type="ARBA" id="ARBA00022553"/>
    </source>
</evidence>
<keyword evidence="5" id="KW-0539">Nucleus</keyword>
<gene>
    <name evidence="12" type="ORF">EG68_04467</name>
</gene>
<evidence type="ECO:0000256" key="6">
    <source>
        <dbReference type="ARBA" id="ARBA00058456"/>
    </source>
</evidence>
<evidence type="ECO:0000313" key="12">
    <source>
        <dbReference type="EMBL" id="KAF7257949.1"/>
    </source>
</evidence>
<evidence type="ECO:0000256" key="1">
    <source>
        <dbReference type="ARBA" id="ARBA00004123"/>
    </source>
</evidence>
<evidence type="ECO:0000256" key="7">
    <source>
        <dbReference type="ARBA" id="ARBA00061776"/>
    </source>
</evidence>
<evidence type="ECO:0000256" key="8">
    <source>
        <dbReference type="ARBA" id="ARBA00070106"/>
    </source>
</evidence>
<feature type="region of interest" description="Disordered" evidence="10">
    <location>
        <begin position="1"/>
        <end position="40"/>
    </location>
</feature>
<dbReference type="OrthoDB" id="1898821at2759"/>
<dbReference type="SUPFAM" id="SSF48371">
    <property type="entry name" value="ARM repeat"/>
    <property type="match status" value="1"/>
</dbReference>
<evidence type="ECO:0000259" key="11">
    <source>
        <dbReference type="SMART" id="SM01156"/>
    </source>
</evidence>
<evidence type="ECO:0000313" key="13">
    <source>
        <dbReference type="Proteomes" id="UP000822476"/>
    </source>
</evidence>
<dbReference type="InterPro" id="IPR011989">
    <property type="entry name" value="ARM-like"/>
</dbReference>
<dbReference type="PANTHER" id="PTHR14978">
    <property type="entry name" value="BETA-CATENIN-LIKE PROTEIN 1 NUCLEAR ASSOCIATED PROTEIN"/>
    <property type="match status" value="1"/>
</dbReference>
<feature type="region of interest" description="Disordered" evidence="10">
    <location>
        <begin position="388"/>
        <end position="408"/>
    </location>
</feature>
<sequence>MDVREVLSFSSPSPHVRRSLKPPPPPSLLESATDEHGAKRPKLALDTLSMKPSSSHWDTLSTSGDSEVRNLNLTEYEIDDEPGMPTTVGASEVDDSTIRRLTLLLEKRSLANQEARTKFPDQPKRFMQSEVDLQETLEEMQILAADPTLYPVLANQTRAISLLLGLLAHENTDISLSVIDLLNELLEVNGLTEAGPERVNPLLDLLFNGQLIQLLMQNISRLDETKKDEADGVHKTLGIVESLLEVRPEMNVTMSNQGLFSWLLRRVQRRPVFDRNKLYVSELLSILLQLDESNRRLLGEVDGIDILLQQLAVYKRHDPASREEIELMHNLFDCLCSALMLPENKDRFLKGEGIQLMNLMLREKHMSRDSALRVLDYALCLVTLTGSTSAPQNVSSSDSEGMQKPSNIDPESVVVANCSKFVEVLGLRTIFPLFMHCPRERVNKLSSTTDTREKVKSLGGPTAAEMEEHIINIIGALLRHCPPPLKTRVLSKFVENDHEKLDRLVELHLKYFERVKSTDNQIRAMKEDSKRWVGYTPEEIEEELVLERFGGGLLTLQVLDIIILEVCVNGDPAILERMLQLLKMRATSARVVLRVVQDHMDNLGDGTFNNADAEKTRLTALAQAFSSMIP</sequence>
<reference evidence="12" key="1">
    <citation type="submission" date="2019-07" db="EMBL/GenBank/DDBJ databases">
        <title>Annotation for the trematode Paragonimus miyazaki's.</title>
        <authorList>
            <person name="Choi Y.-J."/>
        </authorList>
    </citation>
    <scope>NUCLEOTIDE SEQUENCE</scope>
    <source>
        <strain evidence="12">Japan</strain>
    </source>
</reference>
<evidence type="ECO:0000256" key="5">
    <source>
        <dbReference type="ARBA" id="ARBA00023242"/>
    </source>
</evidence>
<evidence type="ECO:0000256" key="9">
    <source>
        <dbReference type="ARBA" id="ARBA00083862"/>
    </source>
</evidence>
<keyword evidence="4" id="KW-0175">Coiled coil</keyword>
<evidence type="ECO:0000256" key="4">
    <source>
        <dbReference type="ARBA" id="ARBA00023054"/>
    </source>
</evidence>
<comment type="caution">
    <text evidence="12">The sequence shown here is derived from an EMBL/GenBank/DDBJ whole genome shotgun (WGS) entry which is preliminary data.</text>
</comment>
<feature type="compositionally biased region" description="Polar residues" evidence="10">
    <location>
        <begin position="388"/>
        <end position="406"/>
    </location>
</feature>
<comment type="function">
    <text evidence="6">Component of the PRP19-CDC5L complex that forms an integral part of the spliceosome and is required for activating pre-mRNA splicing. Participates in AID/AICDA-mediated somatic hypermutation (SHM) and class-switch recombination (CSR), 2 processes resulting in the production of high-affinity, mutated isotype-switched antibodies.</text>
</comment>
<keyword evidence="13" id="KW-1185">Reference proteome</keyword>
<evidence type="ECO:0000256" key="3">
    <source>
        <dbReference type="ARBA" id="ARBA00022737"/>
    </source>
</evidence>
<dbReference type="Proteomes" id="UP000822476">
    <property type="component" value="Unassembled WGS sequence"/>
</dbReference>
<dbReference type="InterPro" id="IPR013180">
    <property type="entry name" value="CTNNBL1_N"/>
</dbReference>
<dbReference type="SMART" id="SM01156">
    <property type="entry name" value="DUF1716"/>
    <property type="match status" value="1"/>
</dbReference>
<dbReference type="Gene3D" id="1.25.10.10">
    <property type="entry name" value="Leucine-rich Repeat Variant"/>
    <property type="match status" value="1"/>
</dbReference>
<accession>A0A8S9YSI7</accession>
<feature type="domain" description="Beta-catenin-like protein 1 N-terminal" evidence="11">
    <location>
        <begin position="66"/>
        <end position="179"/>
    </location>
</feature>
<dbReference type="PANTHER" id="PTHR14978:SF0">
    <property type="entry name" value="BETA-CATENIN-LIKE PROTEIN 1"/>
    <property type="match status" value="1"/>
</dbReference>
<protein>
    <recommendedName>
        <fullName evidence="8">Beta-catenin-like protein 1</fullName>
    </recommendedName>
    <alternativeName>
        <fullName evidence="9">Nuclear-associated protein</fullName>
    </alternativeName>
</protein>
<keyword evidence="3" id="KW-0677">Repeat</keyword>
<dbReference type="EMBL" id="JTDE01002046">
    <property type="protein sequence ID" value="KAF7257949.1"/>
    <property type="molecule type" value="Genomic_DNA"/>
</dbReference>
<comment type="subunit">
    <text evidence="7">Component of the PRP19-CDC5L splicing complex composed of a core complex comprising a homotetramer of PRPF19, CDC5L, PLRG1 and BCAS2, and at least three less stably associated proteins CTNNBL1, CWC15 and HSPA8. Interacts directly with CWC15 and CDC5L in the complex. Interacts with AICDA; the interaction is important for the antibody diversification activity of AICDA. Interacts with PRPF31 (via its NLS). Interacts (via its N-terminal NLS) with KPNA1 and KPNA2.</text>
</comment>
<dbReference type="Pfam" id="PF08216">
    <property type="entry name" value="CTNNBL"/>
    <property type="match status" value="2"/>
</dbReference>
<dbReference type="AlphaFoldDB" id="A0A8S9YSI7"/>
<organism evidence="12 13">
    <name type="scientific">Paragonimus skrjabini miyazakii</name>
    <dbReference type="NCBI Taxonomy" id="59628"/>
    <lineage>
        <taxon>Eukaryota</taxon>
        <taxon>Metazoa</taxon>
        <taxon>Spiralia</taxon>
        <taxon>Lophotrochozoa</taxon>
        <taxon>Platyhelminthes</taxon>
        <taxon>Trematoda</taxon>
        <taxon>Digenea</taxon>
        <taxon>Plagiorchiida</taxon>
        <taxon>Troglotremata</taxon>
        <taxon>Troglotrematidae</taxon>
        <taxon>Paragonimus</taxon>
    </lineage>
</organism>
<dbReference type="GO" id="GO:0005681">
    <property type="term" value="C:spliceosomal complex"/>
    <property type="evidence" value="ECO:0007669"/>
    <property type="project" value="TreeGrafter"/>
</dbReference>
<dbReference type="GO" id="GO:0010467">
    <property type="term" value="P:gene expression"/>
    <property type="evidence" value="ECO:0007669"/>
    <property type="project" value="UniProtKB-ARBA"/>
</dbReference>